<evidence type="ECO:0000256" key="1">
    <source>
        <dbReference type="SAM" id="SignalP"/>
    </source>
</evidence>
<comment type="caution">
    <text evidence="2">The sequence shown here is derived from an EMBL/GenBank/DDBJ whole genome shotgun (WGS) entry which is preliminary data.</text>
</comment>
<sequence length="198" mass="21518">MKKFALISLLLLPLASCAFVDSVYSSNDPSSSSSSSRELKERSFVCDYVYGYATSEDGASSALACWDSGTFSFDLPHGSSFLVPGDHLTISYYGDLTAQETLPLVYSLDGELVGCSYSTASLFHLGEDSFVRNEDGGIESILNWCSFDLYVILNEAREYVPLGEYKGDELWISLDSSRPVDAALGMNPGGALFAFNPR</sequence>
<reference evidence="2" key="1">
    <citation type="submission" date="2020-10" db="EMBL/GenBank/DDBJ databases">
        <authorList>
            <person name="Gilroy R."/>
        </authorList>
    </citation>
    <scope>NUCLEOTIDE SEQUENCE</scope>
    <source>
        <strain evidence="2">17113</strain>
    </source>
</reference>
<protein>
    <recommendedName>
        <fullName evidence="4">Lipoprotein</fullName>
    </recommendedName>
</protein>
<accession>A0A9D9GW58</accession>
<keyword evidence="1" id="KW-0732">Signal</keyword>
<evidence type="ECO:0008006" key="4">
    <source>
        <dbReference type="Google" id="ProtNLM"/>
    </source>
</evidence>
<name>A0A9D9GW58_9FIRM</name>
<dbReference type="Proteomes" id="UP000823634">
    <property type="component" value="Unassembled WGS sequence"/>
</dbReference>
<organism evidence="2 3">
    <name type="scientific">Candidatus Alloenteromonas pullistercoris</name>
    <dbReference type="NCBI Taxonomy" id="2840785"/>
    <lineage>
        <taxon>Bacteria</taxon>
        <taxon>Bacillati</taxon>
        <taxon>Bacillota</taxon>
        <taxon>Bacillota incertae sedis</taxon>
        <taxon>Candidatus Alloenteromonas</taxon>
    </lineage>
</organism>
<gene>
    <name evidence="2" type="ORF">IAC61_02260</name>
</gene>
<evidence type="ECO:0000313" key="3">
    <source>
        <dbReference type="Proteomes" id="UP000823634"/>
    </source>
</evidence>
<feature type="signal peptide" evidence="1">
    <location>
        <begin position="1"/>
        <end position="20"/>
    </location>
</feature>
<evidence type="ECO:0000313" key="2">
    <source>
        <dbReference type="EMBL" id="MBO8426128.1"/>
    </source>
</evidence>
<proteinExistence type="predicted"/>
<dbReference type="EMBL" id="JADINA010000016">
    <property type="protein sequence ID" value="MBO8426128.1"/>
    <property type="molecule type" value="Genomic_DNA"/>
</dbReference>
<reference evidence="2" key="2">
    <citation type="journal article" date="2021" name="PeerJ">
        <title>Extensive microbial diversity within the chicken gut microbiome revealed by metagenomics and culture.</title>
        <authorList>
            <person name="Gilroy R."/>
            <person name="Ravi A."/>
            <person name="Getino M."/>
            <person name="Pursley I."/>
            <person name="Horton D.L."/>
            <person name="Alikhan N.F."/>
            <person name="Baker D."/>
            <person name="Gharbi K."/>
            <person name="Hall N."/>
            <person name="Watson M."/>
            <person name="Adriaenssens E.M."/>
            <person name="Foster-Nyarko E."/>
            <person name="Jarju S."/>
            <person name="Secka A."/>
            <person name="Antonio M."/>
            <person name="Oren A."/>
            <person name="Chaudhuri R.R."/>
            <person name="La Ragione R."/>
            <person name="Hildebrand F."/>
            <person name="Pallen M.J."/>
        </authorList>
    </citation>
    <scope>NUCLEOTIDE SEQUENCE</scope>
    <source>
        <strain evidence="2">17113</strain>
    </source>
</reference>
<feature type="chain" id="PRO_5038526694" description="Lipoprotein" evidence="1">
    <location>
        <begin position="21"/>
        <end position="198"/>
    </location>
</feature>
<dbReference type="AlphaFoldDB" id="A0A9D9GW58"/>